<comment type="caution">
    <text evidence="1">The sequence shown here is derived from an EMBL/GenBank/DDBJ whole genome shotgun (WGS) entry which is preliminary data.</text>
</comment>
<dbReference type="Proteomes" id="UP000003571">
    <property type="component" value="Unassembled WGS sequence"/>
</dbReference>
<gene>
    <name evidence="1" type="ORF">TresaDRAFT_2809</name>
</gene>
<dbReference type="InterPro" id="IPR032675">
    <property type="entry name" value="LRR_dom_sf"/>
</dbReference>
<dbReference type="PANTHER" id="PTHR45661">
    <property type="entry name" value="SURFACE ANTIGEN"/>
    <property type="match status" value="1"/>
</dbReference>
<organism evidence="1 2">
    <name type="scientific">Treponema saccharophilum DSM 2985</name>
    <dbReference type="NCBI Taxonomy" id="907348"/>
    <lineage>
        <taxon>Bacteria</taxon>
        <taxon>Pseudomonadati</taxon>
        <taxon>Spirochaetota</taxon>
        <taxon>Spirochaetia</taxon>
        <taxon>Spirochaetales</taxon>
        <taxon>Treponemataceae</taxon>
        <taxon>Treponema</taxon>
    </lineage>
</organism>
<dbReference type="RefSeq" id="WP_002701676.1">
    <property type="nucleotide sequence ID" value="NZ_AGRW01000017.1"/>
</dbReference>
<keyword evidence="2" id="KW-1185">Reference proteome</keyword>
<feature type="non-terminal residue" evidence="1">
    <location>
        <position position="1"/>
    </location>
</feature>
<accession>H7EGX1</accession>
<dbReference type="PANTHER" id="PTHR45661:SF3">
    <property type="entry name" value="IG-LIKE DOMAIN-CONTAINING PROTEIN"/>
    <property type="match status" value="1"/>
</dbReference>
<sequence length="761" mass="79889">VIPDSVTEIGGSAFSGCKALVSVVIPDSVTEIGKWAFYGCTSLASVVIPESVTEIGEYAFRDCAALASVVIPEGVTEIGEYAFSGCTPLSSVEIPSSVTGIYDGAFYGCAALSSVVIPESVTEIGEWAFNGCNITELSHPCLTIKGGVAIKDGKVQYCASQAREIVIPEGVTEIGEYAFRGCAALASVEIPSSVTAIGVCALDDCTALASVEIPEGVTKIGVCAFSGCKALVSVVIPDSVTEIGEGAFNYCKALKTVTLADNLAKVNADWFKDLPEDCEIVCTEGSAAYKAVKRSSRLKAHVKALALETAKTEKIRQIQQVSADAFIGSLLKDKADSSFEILASTKAGTVVLVQIAENNAVFKLGADSSKWMDKAKKAAEILSDSTKSGREIYDALLKNKLPLAEIPAKKAENLTLKAGADKTVRLFCKGKVKAYGHGYVWQGWTWHSIFSRDVRSAELFGVTAIVEWAFRGYESLASVVIPESVTEIGSEAFKGCKALASVVIPESVTEIGKESFKGCNITELSHPCLTIKGGVAIKDGVAEYCASQAREIVIPDGVTEIGGYAFKGCKSLAAVEIPAGVTAIGRSAFSGCTSLASVVIPEGVTEIGDQAFGGCTALASVEFGGTVAQWEAVEKGDDWHGGVPAKSVKCADGEWQKLVVHVENGVALECLDRNATSVTIPEGVTEIGKQAFWFCESLSSVVIPSSVTEIGKQAFEGCESLSSVEFGGTMAQWKSVKKGIFAWDNDAPATTVKCSDGEARL</sequence>
<dbReference type="STRING" id="907348.TresaDRAFT_2809"/>
<evidence type="ECO:0000313" key="1">
    <source>
        <dbReference type="EMBL" id="EIC03172.1"/>
    </source>
</evidence>
<dbReference type="Gene3D" id="3.80.10.10">
    <property type="entry name" value="Ribonuclease Inhibitor"/>
    <property type="match status" value="4"/>
</dbReference>
<dbReference type="EMBL" id="AGRW01000017">
    <property type="protein sequence ID" value="EIC03172.1"/>
    <property type="molecule type" value="Genomic_DNA"/>
</dbReference>
<dbReference type="InterPro" id="IPR053139">
    <property type="entry name" value="Surface_bspA-like"/>
</dbReference>
<proteinExistence type="predicted"/>
<dbReference type="InterPro" id="IPR026906">
    <property type="entry name" value="LRR_5"/>
</dbReference>
<dbReference type="AlphaFoldDB" id="H7EGX1"/>
<dbReference type="eggNOG" id="COG4886">
    <property type="taxonomic scope" value="Bacteria"/>
</dbReference>
<protein>
    <submittedName>
        <fullName evidence="1">Cell surface protein</fullName>
    </submittedName>
</protein>
<dbReference type="SUPFAM" id="SSF52058">
    <property type="entry name" value="L domain-like"/>
    <property type="match status" value="2"/>
</dbReference>
<evidence type="ECO:0000313" key="2">
    <source>
        <dbReference type="Proteomes" id="UP000003571"/>
    </source>
</evidence>
<dbReference type="OrthoDB" id="361769at2"/>
<dbReference type="PATRIC" id="fig|907348.3.peg.18"/>
<reference evidence="1 2" key="1">
    <citation type="submission" date="2011-09" db="EMBL/GenBank/DDBJ databases">
        <title>The draft genome of Treponema saccharophilum DSM 2985.</title>
        <authorList>
            <consortium name="US DOE Joint Genome Institute (JGI-PGF)"/>
            <person name="Lucas S."/>
            <person name="Copeland A."/>
            <person name="Lapidus A."/>
            <person name="Glavina del Rio T."/>
            <person name="Dalin E."/>
            <person name="Tice H."/>
            <person name="Bruce D."/>
            <person name="Goodwin L."/>
            <person name="Pitluck S."/>
            <person name="Peters L."/>
            <person name="Kyrpides N."/>
            <person name="Mavromatis K."/>
            <person name="Ivanova N."/>
            <person name="Markowitz V."/>
            <person name="Cheng J.-F."/>
            <person name="Hugenholtz P."/>
            <person name="Woyke T."/>
            <person name="Wu D."/>
            <person name="Gronow S."/>
            <person name="Wellnitz S."/>
            <person name="Brambilla E."/>
            <person name="Klenk H.-P."/>
            <person name="Eisen J.A."/>
        </authorList>
    </citation>
    <scope>NUCLEOTIDE SEQUENCE [LARGE SCALE GENOMIC DNA]</scope>
    <source>
        <strain evidence="1 2">DSM 2985</strain>
    </source>
</reference>
<name>H7EGX1_9SPIR</name>
<dbReference type="Pfam" id="PF13306">
    <property type="entry name" value="LRR_5"/>
    <property type="match status" value="5"/>
</dbReference>